<evidence type="ECO:0000313" key="3">
    <source>
        <dbReference type="Proteomes" id="UP000886700"/>
    </source>
</evidence>
<dbReference type="PANTHER" id="PTHR23232:SF156">
    <property type="entry name" value="KRAB DOMAIN-CONTAINING PROTEIN"/>
    <property type="match status" value="1"/>
</dbReference>
<dbReference type="Pfam" id="PF01352">
    <property type="entry name" value="KRAB"/>
    <property type="match status" value="1"/>
</dbReference>
<accession>A0A3Q0CED5</accession>
<organism evidence="3 4">
    <name type="scientific">Mesocricetus auratus</name>
    <name type="common">Golden hamster</name>
    <dbReference type="NCBI Taxonomy" id="10036"/>
    <lineage>
        <taxon>Eukaryota</taxon>
        <taxon>Metazoa</taxon>
        <taxon>Chordata</taxon>
        <taxon>Craniata</taxon>
        <taxon>Vertebrata</taxon>
        <taxon>Euteleostomi</taxon>
        <taxon>Mammalia</taxon>
        <taxon>Eutheria</taxon>
        <taxon>Euarchontoglires</taxon>
        <taxon>Glires</taxon>
        <taxon>Rodentia</taxon>
        <taxon>Myomorpha</taxon>
        <taxon>Muroidea</taxon>
        <taxon>Cricetidae</taxon>
        <taxon>Cricetinae</taxon>
        <taxon>Mesocricetus</taxon>
    </lineage>
</organism>
<dbReference type="PROSITE" id="PS50805">
    <property type="entry name" value="KRAB"/>
    <property type="match status" value="1"/>
</dbReference>
<dbReference type="InterPro" id="IPR001909">
    <property type="entry name" value="KRAB"/>
</dbReference>
<feature type="region of interest" description="Disordered" evidence="1">
    <location>
        <begin position="1"/>
        <end position="44"/>
    </location>
</feature>
<dbReference type="InterPro" id="IPR050169">
    <property type="entry name" value="Krueppel_C2H2_ZnF"/>
</dbReference>
<dbReference type="InterPro" id="IPR036051">
    <property type="entry name" value="KRAB_dom_sf"/>
</dbReference>
<evidence type="ECO:0000256" key="1">
    <source>
        <dbReference type="SAM" id="MobiDB-lite"/>
    </source>
</evidence>
<feature type="compositionally biased region" description="Pro residues" evidence="1">
    <location>
        <begin position="1"/>
        <end position="11"/>
    </location>
</feature>
<gene>
    <name evidence="4" type="primary">LOC106022544</name>
</gene>
<dbReference type="KEGG" id="maua:106022544"/>
<feature type="domain" description="KRAB" evidence="2">
    <location>
        <begin position="53"/>
        <end position="124"/>
    </location>
</feature>
<dbReference type="PANTHER" id="PTHR23232">
    <property type="entry name" value="KRAB DOMAIN C2H2 ZINC FINGER"/>
    <property type="match status" value="1"/>
</dbReference>
<reference evidence="4" key="1">
    <citation type="submission" date="2025-08" db="UniProtKB">
        <authorList>
            <consortium name="RefSeq"/>
        </authorList>
    </citation>
    <scope>IDENTIFICATION</scope>
    <source>
        <tissue evidence="4">Liver</tissue>
    </source>
</reference>
<proteinExistence type="predicted"/>
<sequence length="146" mass="16682">MPGPSPHPLPKASPRSCRQEALVTPVTAPVMPSQDSDLPPKKQEKMAEFQEAVTFKDVALVFTREELRLLDLTQRKLYQDVMLETFKNLVTVGCFSRKADLVSLLEAEERLWLKETKAQRSRYPGENACYPCRYPCPLAQRSLKLF</sequence>
<keyword evidence="3" id="KW-1185">Reference proteome</keyword>
<name>A0A3Q0CED5_MESAU</name>
<dbReference type="AlphaFoldDB" id="A0A3Q0CED5"/>
<dbReference type="Gene3D" id="6.10.140.140">
    <property type="match status" value="1"/>
</dbReference>
<dbReference type="SMART" id="SM00349">
    <property type="entry name" value="KRAB"/>
    <property type="match status" value="1"/>
</dbReference>
<evidence type="ECO:0000313" key="4">
    <source>
        <dbReference type="RefSeq" id="XP_021078858.2"/>
    </source>
</evidence>
<dbReference type="SUPFAM" id="SSF109640">
    <property type="entry name" value="KRAB domain (Kruppel-associated box)"/>
    <property type="match status" value="1"/>
</dbReference>
<dbReference type="GO" id="GO:0006355">
    <property type="term" value="P:regulation of DNA-templated transcription"/>
    <property type="evidence" value="ECO:0007669"/>
    <property type="project" value="InterPro"/>
</dbReference>
<dbReference type="GeneID" id="106022544"/>
<dbReference type="Proteomes" id="UP000886700">
    <property type="component" value="Unplaced"/>
</dbReference>
<dbReference type="RefSeq" id="XP_021078858.2">
    <property type="nucleotide sequence ID" value="XM_021223199.2"/>
</dbReference>
<evidence type="ECO:0000259" key="2">
    <source>
        <dbReference type="PROSITE" id="PS50805"/>
    </source>
</evidence>
<dbReference type="CDD" id="cd07765">
    <property type="entry name" value="KRAB_A-box"/>
    <property type="match status" value="1"/>
</dbReference>
<protein>
    <submittedName>
        <fullName evidence="4">Zinc finger protein 227</fullName>
    </submittedName>
</protein>